<organism evidence="5 6">
    <name type="scientific">Penicillium freii</name>
    <dbReference type="NCBI Taxonomy" id="48697"/>
    <lineage>
        <taxon>Eukaryota</taxon>
        <taxon>Fungi</taxon>
        <taxon>Dikarya</taxon>
        <taxon>Ascomycota</taxon>
        <taxon>Pezizomycotina</taxon>
        <taxon>Eurotiomycetes</taxon>
        <taxon>Eurotiomycetidae</taxon>
        <taxon>Eurotiales</taxon>
        <taxon>Aspergillaceae</taxon>
        <taxon>Penicillium</taxon>
    </lineage>
</organism>
<proteinExistence type="predicted"/>
<reference evidence="5 6" key="1">
    <citation type="submission" date="2015-10" db="EMBL/GenBank/DDBJ databases">
        <title>Genome sequencing of Penicillium freii.</title>
        <authorList>
            <person name="Nguyen H.D."/>
            <person name="Visagie C.M."/>
            <person name="Seifert K.A."/>
        </authorList>
    </citation>
    <scope>NUCLEOTIDE SEQUENCE [LARGE SCALE GENOMIC DNA]</scope>
    <source>
        <strain evidence="5 6">DAOM 242723</strain>
    </source>
</reference>
<name>A0A101M7B4_PENFR</name>
<dbReference type="GO" id="GO:0031177">
    <property type="term" value="F:phosphopantetheine binding"/>
    <property type="evidence" value="ECO:0007669"/>
    <property type="project" value="TreeGrafter"/>
</dbReference>
<keyword evidence="3" id="KW-0436">Ligase</keyword>
<dbReference type="PANTHER" id="PTHR45527">
    <property type="entry name" value="NONRIBOSOMAL PEPTIDE SYNTHETASE"/>
    <property type="match status" value="1"/>
</dbReference>
<dbReference type="Gene3D" id="3.40.50.1820">
    <property type="entry name" value="alpha/beta hydrolase"/>
    <property type="match status" value="1"/>
</dbReference>
<dbReference type="Proteomes" id="UP000055045">
    <property type="component" value="Unassembled WGS sequence"/>
</dbReference>
<dbReference type="InterPro" id="IPR006162">
    <property type="entry name" value="Ppantetheine_attach_site"/>
</dbReference>
<comment type="caution">
    <text evidence="5">The sequence shown here is derived from an EMBL/GenBank/DDBJ whole genome shotgun (WGS) entry which is preliminary data.</text>
</comment>
<dbReference type="AlphaFoldDB" id="A0A101M7B4"/>
<feature type="non-terminal residue" evidence="5">
    <location>
        <position position="1"/>
    </location>
</feature>
<keyword evidence="6" id="KW-1185">Reference proteome</keyword>
<dbReference type="GO" id="GO:0016874">
    <property type="term" value="F:ligase activity"/>
    <property type="evidence" value="ECO:0007669"/>
    <property type="project" value="UniProtKB-KW"/>
</dbReference>
<evidence type="ECO:0000256" key="1">
    <source>
        <dbReference type="ARBA" id="ARBA00022450"/>
    </source>
</evidence>
<keyword evidence="1" id="KW-0596">Phosphopantetheine</keyword>
<dbReference type="PANTHER" id="PTHR45527:SF1">
    <property type="entry name" value="FATTY ACID SYNTHASE"/>
    <property type="match status" value="1"/>
</dbReference>
<evidence type="ECO:0000259" key="4">
    <source>
        <dbReference type="PROSITE" id="PS50075"/>
    </source>
</evidence>
<dbReference type="Gene3D" id="3.30.300.30">
    <property type="match status" value="1"/>
</dbReference>
<sequence length="584" mass="64754">DAAVVAIKQDDEELEMVAFVEAPIDGPTRPDESSSQVQGWADLFQDSTYEDIATISKTRVGNDFMGWTSMYDGKEINKVEMQEWLDDTIQTVLDGQEPGHVLEIGTGSGMVLFNLGQGLKSYVGLEPSRSAAAFVSDVVQSTPTLAGKVEVHVGTATDVGTLDGLHPNLVVINSVAQYFPTPEYLVEVVEALTQLPGVQRLFFGDIRSFALNRTFLASRAIRILGEQATRDEVRRKMSEIGEQEEELLVDPAFFTGLMKRLPDRVKHVEILPKKMRATNELSSYRYAAVVHLFDLSEQSEEQTLPVHSIASDAWIDFNISQMDRHALIDLLHSSKDMLAVAISNIPYRKTALEQHVIQFLDDYNNDNTDSDTGARANLNDSVGSQDGTTWISDIRRKTQYGRSLSATELVQVGEEAGFRVEISWARQRSQNGALDAVFHRFQQPDKGGRVLIQFPTEDQGLLVDSLMNRPLQRLHSRLLEGGIRAALRAMLPSYMVPTRIVVLDRLPVNPSGKVDRKALANMAQVIPRSNPTSVHVAPRNDLEAALCEEFANVLGVEVGVTDNFFHLGGHSLMATKLATRISRR</sequence>
<protein>
    <recommendedName>
        <fullName evidence="4">Carrier domain-containing protein</fullName>
    </recommendedName>
</protein>
<dbReference type="SUPFAM" id="SSF53335">
    <property type="entry name" value="S-adenosyl-L-methionine-dependent methyltransferases"/>
    <property type="match status" value="1"/>
</dbReference>
<dbReference type="Gene3D" id="3.40.50.150">
    <property type="entry name" value="Vaccinia Virus protein VP39"/>
    <property type="match status" value="1"/>
</dbReference>
<evidence type="ECO:0000256" key="2">
    <source>
        <dbReference type="ARBA" id="ARBA00022553"/>
    </source>
</evidence>
<feature type="non-terminal residue" evidence="5">
    <location>
        <position position="584"/>
    </location>
</feature>
<evidence type="ECO:0000256" key="3">
    <source>
        <dbReference type="ARBA" id="ARBA00022598"/>
    </source>
</evidence>
<dbReference type="PROSITE" id="PS00012">
    <property type="entry name" value="PHOSPHOPANTETHEINE"/>
    <property type="match status" value="1"/>
</dbReference>
<dbReference type="PROSITE" id="PS50075">
    <property type="entry name" value="CARRIER"/>
    <property type="match status" value="1"/>
</dbReference>
<dbReference type="EMBL" id="LLXE01001421">
    <property type="protein sequence ID" value="KUM55354.1"/>
    <property type="molecule type" value="Genomic_DNA"/>
</dbReference>
<dbReference type="InterPro" id="IPR029063">
    <property type="entry name" value="SAM-dependent_MTases_sf"/>
</dbReference>
<keyword evidence="2" id="KW-0597">Phosphoprotein</keyword>
<dbReference type="GO" id="GO:0044550">
    <property type="term" value="P:secondary metabolite biosynthetic process"/>
    <property type="evidence" value="ECO:0007669"/>
    <property type="project" value="TreeGrafter"/>
</dbReference>
<dbReference type="InterPro" id="IPR009081">
    <property type="entry name" value="PP-bd_ACP"/>
</dbReference>
<gene>
    <name evidence="5" type="ORF">ACN42_g11947</name>
</gene>
<dbReference type="InterPro" id="IPR029058">
    <property type="entry name" value="AB_hydrolase_fold"/>
</dbReference>
<feature type="domain" description="Carrier" evidence="4">
    <location>
        <begin position="537"/>
        <end position="584"/>
    </location>
</feature>
<dbReference type="GO" id="GO:0072330">
    <property type="term" value="P:monocarboxylic acid biosynthetic process"/>
    <property type="evidence" value="ECO:0007669"/>
    <property type="project" value="UniProtKB-ARBA"/>
</dbReference>
<dbReference type="Pfam" id="PF00550">
    <property type="entry name" value="PP-binding"/>
    <property type="match status" value="1"/>
</dbReference>
<dbReference type="InterPro" id="IPR045851">
    <property type="entry name" value="AMP-bd_C_sf"/>
</dbReference>
<dbReference type="GO" id="GO:0005737">
    <property type="term" value="C:cytoplasm"/>
    <property type="evidence" value="ECO:0007669"/>
    <property type="project" value="TreeGrafter"/>
</dbReference>
<dbReference type="GO" id="GO:0017000">
    <property type="term" value="P:antibiotic biosynthetic process"/>
    <property type="evidence" value="ECO:0007669"/>
    <property type="project" value="UniProtKB-ARBA"/>
</dbReference>
<dbReference type="SUPFAM" id="SSF56801">
    <property type="entry name" value="Acetyl-CoA synthetase-like"/>
    <property type="match status" value="1"/>
</dbReference>
<dbReference type="GO" id="GO:0043041">
    <property type="term" value="P:amino acid activation for nonribosomal peptide biosynthetic process"/>
    <property type="evidence" value="ECO:0007669"/>
    <property type="project" value="TreeGrafter"/>
</dbReference>
<dbReference type="STRING" id="48697.A0A101M7B4"/>
<evidence type="ECO:0000313" key="5">
    <source>
        <dbReference type="EMBL" id="KUM55354.1"/>
    </source>
</evidence>
<evidence type="ECO:0000313" key="6">
    <source>
        <dbReference type="Proteomes" id="UP000055045"/>
    </source>
</evidence>
<accession>A0A101M7B4</accession>